<sequence>MYLKDLTYSFRDSVKLSYCPLLFQGLLSFLLACYTYPVLAESLRNSGRDLGGVPLLLTSYFLITTLWVSVQKIVLSFDRKLPWPLNFTSRLTIQTLLIVALPSVLITGLLSLILFLYSGDASLVQRFAFMLQPVIFSFLLVINLIYTVWFFVDFCFFACNMGDMLSRACESAEKKLSDLSQANLPTNYLKSLDVRVGFRKEVILVESIGLFEASAEGRSCMLKDGGFTYEFDYALDTLAESLDPDLFFKASRRYLINRHIIIGYQPARHGRIRVQLKRSVKSVKEIIISRDFAKEFRNWYNTDS</sequence>
<dbReference type="eggNOG" id="COG3279">
    <property type="taxonomic scope" value="Bacteria"/>
</dbReference>
<name>A0A0B8T5Y5_9SPHI</name>
<evidence type="ECO:0000313" key="3">
    <source>
        <dbReference type="EMBL" id="KGE16203.1"/>
    </source>
</evidence>
<dbReference type="GO" id="GO:0003677">
    <property type="term" value="F:DNA binding"/>
    <property type="evidence" value="ECO:0007669"/>
    <property type="project" value="InterPro"/>
</dbReference>
<keyword evidence="4" id="KW-1185">Reference proteome</keyword>
<gene>
    <name evidence="3" type="ORF">DI53_0036</name>
</gene>
<dbReference type="SMART" id="SM00850">
    <property type="entry name" value="LytTR"/>
    <property type="match status" value="1"/>
</dbReference>
<keyword evidence="1" id="KW-0812">Transmembrane</keyword>
<accession>A0A0B8T5Y5</accession>
<dbReference type="InterPro" id="IPR007492">
    <property type="entry name" value="LytTR_DNA-bd_dom"/>
</dbReference>
<evidence type="ECO:0000256" key="1">
    <source>
        <dbReference type="SAM" id="Phobius"/>
    </source>
</evidence>
<feature type="transmembrane region" description="Helical" evidence="1">
    <location>
        <begin position="51"/>
        <end position="70"/>
    </location>
</feature>
<feature type="transmembrane region" description="Helical" evidence="1">
    <location>
        <begin position="129"/>
        <end position="157"/>
    </location>
</feature>
<dbReference type="OrthoDB" id="713992at2"/>
<dbReference type="PATRIC" id="fig|1229276.3.peg.38"/>
<feature type="domain" description="HTH LytTR-type" evidence="2">
    <location>
        <begin position="198"/>
        <end position="301"/>
    </location>
</feature>
<dbReference type="EMBL" id="JJMU01000001">
    <property type="protein sequence ID" value="KGE16203.1"/>
    <property type="molecule type" value="Genomic_DNA"/>
</dbReference>
<reference evidence="4" key="1">
    <citation type="submission" date="2014-04" db="EMBL/GenBank/DDBJ databases">
        <title>Whole-Genome optical mapping and complete genome sequence of Sphingobacterium deserti sp. nov., a new spaces isolated from desert in the west of China.</title>
        <authorList>
            <person name="Teng C."/>
            <person name="Zhou Z."/>
            <person name="Li X."/>
            <person name="Chen M."/>
            <person name="Lin M."/>
            <person name="Wang L."/>
            <person name="Su S."/>
            <person name="Zhang C."/>
            <person name="Zhang W."/>
        </authorList>
    </citation>
    <scope>NUCLEOTIDE SEQUENCE [LARGE SCALE GENOMIC DNA]</scope>
    <source>
        <strain evidence="4">ACCC05744</strain>
    </source>
</reference>
<feature type="transmembrane region" description="Helical" evidence="1">
    <location>
        <begin position="91"/>
        <end position="117"/>
    </location>
</feature>
<dbReference type="Pfam" id="PF04397">
    <property type="entry name" value="LytTR"/>
    <property type="match status" value="1"/>
</dbReference>
<proteinExistence type="predicted"/>
<protein>
    <submittedName>
        <fullName evidence="3">Response regulator receiver protein</fullName>
    </submittedName>
</protein>
<reference evidence="3 4" key="2">
    <citation type="journal article" date="2015" name="PLoS ONE">
        <title>Whole-Genome Optical Mapping and Finished Genome Sequence of Sphingobacterium deserti sp. nov., a New Species Isolated from the Western Desert of China.</title>
        <authorList>
            <person name="Teng C."/>
            <person name="Zhou Z."/>
            <person name="Molnar I."/>
            <person name="Li X."/>
            <person name="Tang R."/>
            <person name="Chen M."/>
            <person name="Wang L."/>
            <person name="Su S."/>
            <person name="Zhang W."/>
            <person name="Lin M."/>
        </authorList>
    </citation>
    <scope>NUCLEOTIDE SEQUENCE [LARGE SCALE GENOMIC DNA]</scope>
    <source>
        <strain evidence="4">ACCC05744</strain>
    </source>
</reference>
<comment type="caution">
    <text evidence="3">The sequence shown here is derived from an EMBL/GenBank/DDBJ whole genome shotgun (WGS) entry which is preliminary data.</text>
</comment>
<keyword evidence="1" id="KW-0472">Membrane</keyword>
<dbReference type="AlphaFoldDB" id="A0A0B8T5Y5"/>
<evidence type="ECO:0000313" key="4">
    <source>
        <dbReference type="Proteomes" id="UP000031802"/>
    </source>
</evidence>
<organism evidence="3 4">
    <name type="scientific">Sphingobacterium deserti</name>
    <dbReference type="NCBI Taxonomy" id="1229276"/>
    <lineage>
        <taxon>Bacteria</taxon>
        <taxon>Pseudomonadati</taxon>
        <taxon>Bacteroidota</taxon>
        <taxon>Sphingobacteriia</taxon>
        <taxon>Sphingobacteriales</taxon>
        <taxon>Sphingobacteriaceae</taxon>
        <taxon>Sphingobacterium</taxon>
    </lineage>
</organism>
<dbReference type="Gene3D" id="2.40.50.1020">
    <property type="entry name" value="LytTr DNA-binding domain"/>
    <property type="match status" value="1"/>
</dbReference>
<dbReference type="Proteomes" id="UP000031802">
    <property type="component" value="Unassembled WGS sequence"/>
</dbReference>
<dbReference type="STRING" id="1229276.DI53_0036"/>
<dbReference type="PROSITE" id="PS51257">
    <property type="entry name" value="PROKAR_LIPOPROTEIN"/>
    <property type="match status" value="1"/>
</dbReference>
<dbReference type="RefSeq" id="WP_037494085.1">
    <property type="nucleotide sequence ID" value="NZ_JJMU01000001.1"/>
</dbReference>
<evidence type="ECO:0000259" key="2">
    <source>
        <dbReference type="SMART" id="SM00850"/>
    </source>
</evidence>
<feature type="transmembrane region" description="Helical" evidence="1">
    <location>
        <begin position="21"/>
        <end position="39"/>
    </location>
</feature>
<keyword evidence="1" id="KW-1133">Transmembrane helix</keyword>